<protein>
    <recommendedName>
        <fullName evidence="15">Calcium uniporter protein</fullName>
    </recommendedName>
</protein>
<keyword evidence="12 15" id="KW-0472">Membrane</keyword>
<dbReference type="GO" id="GO:0015292">
    <property type="term" value="F:uniporter activity"/>
    <property type="evidence" value="ECO:0007669"/>
    <property type="project" value="UniProtKB-UniRule"/>
</dbReference>
<feature type="transmembrane region" description="Helical" evidence="15">
    <location>
        <begin position="260"/>
        <end position="278"/>
    </location>
</feature>
<proteinExistence type="inferred from homology"/>
<evidence type="ECO:0000256" key="13">
    <source>
        <dbReference type="ARBA" id="ARBA00023303"/>
    </source>
</evidence>
<accession>A0A915EB80</accession>
<evidence type="ECO:0000256" key="14">
    <source>
        <dbReference type="ARBA" id="ARBA00036634"/>
    </source>
</evidence>
<dbReference type="WBParaSite" id="jg4313">
    <property type="protein sequence ID" value="jg4313"/>
    <property type="gene ID" value="jg4313"/>
</dbReference>
<feature type="transmembrane region" description="Helical" evidence="15">
    <location>
        <begin position="229"/>
        <end position="248"/>
    </location>
</feature>
<dbReference type="AlphaFoldDB" id="A0A915EB80"/>
<evidence type="ECO:0000256" key="2">
    <source>
        <dbReference type="ARBA" id="ARBA00005653"/>
    </source>
</evidence>
<keyword evidence="4 15" id="KW-0109">Calcium transport</keyword>
<keyword evidence="9 15" id="KW-1133">Transmembrane helix</keyword>
<comment type="catalytic activity">
    <reaction evidence="14">
        <text>Ca(2+)(in) = Ca(2+)(out)</text>
        <dbReference type="Rhea" id="RHEA:29671"/>
        <dbReference type="ChEBI" id="CHEBI:29108"/>
    </reaction>
</comment>
<evidence type="ECO:0000256" key="4">
    <source>
        <dbReference type="ARBA" id="ARBA00022568"/>
    </source>
</evidence>
<dbReference type="GO" id="GO:0005262">
    <property type="term" value="F:calcium channel activity"/>
    <property type="evidence" value="ECO:0007669"/>
    <property type="project" value="UniProtKB-UniRule"/>
</dbReference>
<keyword evidence="6 15" id="KW-0812">Transmembrane</keyword>
<dbReference type="GO" id="GO:1990246">
    <property type="term" value="C:uniplex complex"/>
    <property type="evidence" value="ECO:0007669"/>
    <property type="project" value="TreeGrafter"/>
</dbReference>
<evidence type="ECO:0000256" key="10">
    <source>
        <dbReference type="ARBA" id="ARBA00023065"/>
    </source>
</evidence>
<evidence type="ECO:0000313" key="18">
    <source>
        <dbReference type="WBParaSite" id="jg4313"/>
    </source>
</evidence>
<evidence type="ECO:0000256" key="11">
    <source>
        <dbReference type="ARBA" id="ARBA00023128"/>
    </source>
</evidence>
<dbReference type="InterPro" id="IPR006769">
    <property type="entry name" value="MCU_C"/>
</dbReference>
<keyword evidence="3 15" id="KW-0813">Transport</keyword>
<comment type="function">
    <text evidence="15">Mitochondrial inner membrane calcium uniporter that mediates calcium uptake into mitochondria. Mitochondrial calcium homeostasis plays key roles in cellular physiology and regulates cell bioenergetics, cytoplasmic calcium signals and activation of cell death pathways.</text>
</comment>
<dbReference type="Proteomes" id="UP000887574">
    <property type="component" value="Unplaced"/>
</dbReference>
<evidence type="ECO:0000256" key="12">
    <source>
        <dbReference type="ARBA" id="ARBA00023136"/>
    </source>
</evidence>
<comment type="domain">
    <text evidence="15">The selectivity filter, in which calcium ions are arranged in single file, is composed of two acidic rings separated by one helical turn along the central axis of the channel pore.</text>
</comment>
<dbReference type="PANTHER" id="PTHR13462:SF10">
    <property type="entry name" value="CALCIUM UNIPORTER PROTEIN, MITOCHONDRIAL"/>
    <property type="match status" value="1"/>
</dbReference>
<dbReference type="Pfam" id="PF04678">
    <property type="entry name" value="MCU"/>
    <property type="match status" value="1"/>
</dbReference>
<evidence type="ECO:0000256" key="1">
    <source>
        <dbReference type="ARBA" id="ARBA00004448"/>
    </source>
</evidence>
<sequence length="414" mass="47632">MKKCLAVCRIFPSWPVYFGCIDQPSTSTSYAAQPIFLKRKYCSKPTNLDKAPCVKPGDEKLVVKFEHGLPNLVVPLPSRKEYCQFTLRPISDDVGTLCDNLIKEDNGIEIVAFYNSDGTRISKSTNIQHLLRFGEFRLRINDTYFDVSLPAQLHEVGHECLESGEALTTLDDLKSKVSSLYAILNVDDYKLQREKLLLNKLEEVEIELRPMEIIRKKIDEECQLYSQKILWIGFIALGFQTGVFARLTWWEYSWDIVEPVTYFATFSTVFATVGYYLLTNQNFEYSSAHKRVFTNEFHRRAVKYKFDIQKYNTLSELGAELRHDLKRLRDPLYQHLPVNRLSSLESEKAKVWVAPDVPPHTLQPIKCLSHQIAKSQADETFKNVNFQNINDGISARCFILCTSLVGSNRSLNIS</sequence>
<keyword evidence="5 15" id="KW-0107">Calcium channel</keyword>
<evidence type="ECO:0000259" key="16">
    <source>
        <dbReference type="Pfam" id="PF04678"/>
    </source>
</evidence>
<evidence type="ECO:0000256" key="8">
    <source>
        <dbReference type="ARBA" id="ARBA00022837"/>
    </source>
</evidence>
<evidence type="ECO:0000256" key="5">
    <source>
        <dbReference type="ARBA" id="ARBA00022673"/>
    </source>
</evidence>
<keyword evidence="11 15" id="KW-0496">Mitochondrion</keyword>
<name>A0A915EB80_9BILA</name>
<evidence type="ECO:0000256" key="3">
    <source>
        <dbReference type="ARBA" id="ARBA00022448"/>
    </source>
</evidence>
<comment type="subcellular location">
    <subcellularLocation>
        <location evidence="1 15">Mitochondrion inner membrane</location>
        <topology evidence="1 15">Multi-pass membrane protein</topology>
    </subcellularLocation>
</comment>
<evidence type="ECO:0000256" key="9">
    <source>
        <dbReference type="ARBA" id="ARBA00022989"/>
    </source>
</evidence>
<keyword evidence="13 15" id="KW-0407">Ion channel</keyword>
<evidence type="ECO:0000256" key="7">
    <source>
        <dbReference type="ARBA" id="ARBA00022792"/>
    </source>
</evidence>
<organism evidence="17 18">
    <name type="scientific">Ditylenchus dipsaci</name>
    <dbReference type="NCBI Taxonomy" id="166011"/>
    <lineage>
        <taxon>Eukaryota</taxon>
        <taxon>Metazoa</taxon>
        <taxon>Ecdysozoa</taxon>
        <taxon>Nematoda</taxon>
        <taxon>Chromadorea</taxon>
        <taxon>Rhabditida</taxon>
        <taxon>Tylenchina</taxon>
        <taxon>Tylenchomorpha</taxon>
        <taxon>Sphaerularioidea</taxon>
        <taxon>Anguinidae</taxon>
        <taxon>Anguininae</taxon>
        <taxon>Ditylenchus</taxon>
    </lineage>
</organism>
<keyword evidence="10 15" id="KW-0406">Ion transport</keyword>
<keyword evidence="17" id="KW-1185">Reference proteome</keyword>
<reference evidence="18" key="1">
    <citation type="submission" date="2022-11" db="UniProtKB">
        <authorList>
            <consortium name="WormBaseParasite"/>
        </authorList>
    </citation>
    <scope>IDENTIFICATION</scope>
</reference>
<evidence type="ECO:0000313" key="17">
    <source>
        <dbReference type="Proteomes" id="UP000887574"/>
    </source>
</evidence>
<dbReference type="PANTHER" id="PTHR13462">
    <property type="entry name" value="CALCIUM UNIPORTER PROTEIN, MITOCHONDRIAL"/>
    <property type="match status" value="1"/>
</dbReference>
<comment type="similarity">
    <text evidence="2 15">Belongs to the MCU (TC 1.A.77) family.</text>
</comment>
<dbReference type="GO" id="GO:0051560">
    <property type="term" value="P:mitochondrial calcium ion homeostasis"/>
    <property type="evidence" value="ECO:0007669"/>
    <property type="project" value="UniProtKB-UniRule"/>
</dbReference>
<evidence type="ECO:0000256" key="15">
    <source>
        <dbReference type="RuleBase" id="RU367035"/>
    </source>
</evidence>
<keyword evidence="8 15" id="KW-0106">Calcium</keyword>
<feature type="domain" description="Calcium uniporter protein C-terminal" evidence="16">
    <location>
        <begin position="104"/>
        <end position="314"/>
    </location>
</feature>
<dbReference type="InterPro" id="IPR039055">
    <property type="entry name" value="MCU_fam"/>
</dbReference>
<dbReference type="GO" id="GO:0036444">
    <property type="term" value="P:calcium import into the mitochondrion"/>
    <property type="evidence" value="ECO:0007669"/>
    <property type="project" value="TreeGrafter"/>
</dbReference>
<keyword evidence="7 15" id="KW-0999">Mitochondrion inner membrane</keyword>
<evidence type="ECO:0000256" key="6">
    <source>
        <dbReference type="ARBA" id="ARBA00022692"/>
    </source>
</evidence>